<accession>A0A836C8J5</accession>
<name>A0A836C8J5_9STRA</name>
<feature type="transmembrane region" description="Helical" evidence="11">
    <location>
        <begin position="313"/>
        <end position="334"/>
    </location>
</feature>
<comment type="caution">
    <text evidence="13">The sequence shown here is derived from an EMBL/GenBank/DDBJ whole genome shotgun (WGS) entry which is preliminary data.</text>
</comment>
<dbReference type="PROSITE" id="PS00018">
    <property type="entry name" value="EF_HAND_1"/>
    <property type="match status" value="1"/>
</dbReference>
<dbReference type="GO" id="GO:0034707">
    <property type="term" value="C:chloride channel complex"/>
    <property type="evidence" value="ECO:0007669"/>
    <property type="project" value="UniProtKB-KW"/>
</dbReference>
<proteinExistence type="predicted"/>
<dbReference type="OrthoDB" id="4564at2759"/>
<evidence type="ECO:0000256" key="5">
    <source>
        <dbReference type="ARBA" id="ARBA00022989"/>
    </source>
</evidence>
<dbReference type="AlphaFoldDB" id="A0A836C8J5"/>
<keyword evidence="7 11" id="KW-0472">Membrane</keyword>
<evidence type="ECO:0000256" key="9">
    <source>
        <dbReference type="ARBA" id="ARBA00023214"/>
    </source>
</evidence>
<reference evidence="13" key="1">
    <citation type="submission" date="2021-02" db="EMBL/GenBank/DDBJ databases">
        <title>First Annotated Genome of the Yellow-green Alga Tribonema minus.</title>
        <authorList>
            <person name="Mahan K.M."/>
        </authorList>
    </citation>
    <scope>NUCLEOTIDE SEQUENCE</scope>
    <source>
        <strain evidence="13">UTEX B ZZ1240</strain>
    </source>
</reference>
<dbReference type="SUPFAM" id="SSF81340">
    <property type="entry name" value="Clc chloride channel"/>
    <property type="match status" value="1"/>
</dbReference>
<evidence type="ECO:0000256" key="6">
    <source>
        <dbReference type="ARBA" id="ARBA00023065"/>
    </source>
</evidence>
<keyword evidence="2" id="KW-0813">Transport</keyword>
<evidence type="ECO:0000256" key="8">
    <source>
        <dbReference type="ARBA" id="ARBA00023173"/>
    </source>
</evidence>
<feature type="transmembrane region" description="Helical" evidence="11">
    <location>
        <begin position="474"/>
        <end position="503"/>
    </location>
</feature>
<dbReference type="PRINTS" id="PR00762">
    <property type="entry name" value="CLCHANNEL"/>
</dbReference>
<dbReference type="PROSITE" id="PS50222">
    <property type="entry name" value="EF_HAND_2"/>
    <property type="match status" value="1"/>
</dbReference>
<dbReference type="Pfam" id="PF00654">
    <property type="entry name" value="Voltage_CLC"/>
    <property type="match status" value="1"/>
</dbReference>
<evidence type="ECO:0000256" key="10">
    <source>
        <dbReference type="ARBA" id="ARBA00023303"/>
    </source>
</evidence>
<keyword evidence="3 11" id="KW-0812">Transmembrane</keyword>
<dbReference type="SUPFAM" id="SSF54631">
    <property type="entry name" value="CBS-domain pair"/>
    <property type="match status" value="1"/>
</dbReference>
<evidence type="ECO:0000256" key="7">
    <source>
        <dbReference type="ARBA" id="ARBA00023136"/>
    </source>
</evidence>
<protein>
    <submittedName>
        <fullName evidence="13">Chloride channel</fullName>
    </submittedName>
</protein>
<feature type="transmembrane region" description="Helical" evidence="11">
    <location>
        <begin position="214"/>
        <end position="234"/>
    </location>
</feature>
<comment type="subcellular location">
    <subcellularLocation>
        <location evidence="1">Membrane</location>
        <topology evidence="1">Multi-pass membrane protein</topology>
    </subcellularLocation>
</comment>
<dbReference type="PANTHER" id="PTHR43427:SF6">
    <property type="entry name" value="CHLORIDE CHANNEL PROTEIN CLC-E"/>
    <property type="match status" value="1"/>
</dbReference>
<keyword evidence="14" id="KW-1185">Reference proteome</keyword>
<keyword evidence="6" id="KW-0406">Ion transport</keyword>
<dbReference type="GO" id="GO:0005509">
    <property type="term" value="F:calcium ion binding"/>
    <property type="evidence" value="ECO:0007669"/>
    <property type="project" value="InterPro"/>
</dbReference>
<dbReference type="Gene3D" id="1.10.3080.10">
    <property type="entry name" value="Clc chloride channel"/>
    <property type="match status" value="1"/>
</dbReference>
<keyword evidence="9" id="KW-0868">Chloride</keyword>
<dbReference type="EMBL" id="JAFCMP010000550">
    <property type="protein sequence ID" value="KAG5175406.1"/>
    <property type="molecule type" value="Genomic_DNA"/>
</dbReference>
<dbReference type="PANTHER" id="PTHR43427">
    <property type="entry name" value="CHLORIDE CHANNEL PROTEIN CLC-E"/>
    <property type="match status" value="1"/>
</dbReference>
<dbReference type="InterPro" id="IPR050368">
    <property type="entry name" value="ClC-type_chloride_channel"/>
</dbReference>
<keyword evidence="5 11" id="KW-1133">Transmembrane helix</keyword>
<dbReference type="Gene3D" id="3.10.580.10">
    <property type="entry name" value="CBS-domain"/>
    <property type="match status" value="1"/>
</dbReference>
<evidence type="ECO:0000313" key="13">
    <source>
        <dbReference type="EMBL" id="KAG5175406.1"/>
    </source>
</evidence>
<feature type="transmembrane region" description="Helical" evidence="11">
    <location>
        <begin position="346"/>
        <end position="364"/>
    </location>
</feature>
<sequence>MIMQFTRLDTHTYPLAIFSARSRQFVSSATATGIAAPLPLLPLLAAFAAFPSSPPLALPSVLVPCDSGRGRLALGCPSLPLTLSPSPPAARPPFTAAVSVACCCDLLVPSSSPVTDMRVQLLRYGKLRAVFDVDGDGKLSMPELQDVFNCLGQGVSEAELEEIVARYTNTGALESEHFHEVLEDRFFHQHSKDAYTGLVKNFLYGDFVGRFPMMYSQLVVALIPILGGIAVVAIRSLLPKRDFGPGLGGLIEEVDNGTPVKPGRSIGKALAAVATLGTGNSLGPEGPAVELGVACSRMVCAWKELSIDRQRTLLGAGAAAGGVFFSLEIVGDSLADAAATLSKSSIAATLLSAALAALVARLGLHEEYALRPAPYNLASPILELPLYLGLGFCSGLVACMFKYFMSRSKDVFQGKQAGFKFMSDVPEWTKPLIGAALTGAIGIVFPQILFFGYQTLDTLLANTGRYGALQLARLCVVKAVMTAVCFGSGLVGGTFAPALFLGATAGACYQRGVVNLLSALSANPFLFHNGGGAFVNGLLNVAAGPAYSMVGAASVLAAVYRAPLTSSLLLFELTRDYDIVLPLMASAGVASLLVQLVQDRSEQPRQEPVALLLPAGAASQPLLKPVPSVPVNYMEMGMSAAAKRQAVISTLAVKDALLPELLLIAANAPLSDAAHLFQHHRCNVAVVVAPGEEAPEGEGFGEGGIMTPEQLIAKGGAAMLGVATVRDVIRAAEGGRGGANATIGDVCSLNFVAINEDAPLKAAADSLESNGVKYLPVLSSTAPAPASNGEGATRNDVCVGMMSGESLRLAVQLRETALSLERAAAAAAAAQAQDAAAAAAAASL</sequence>
<keyword evidence="10" id="KW-0407">Ion channel</keyword>
<keyword evidence="4" id="KW-0106">Calcium</keyword>
<evidence type="ECO:0000259" key="12">
    <source>
        <dbReference type="PROSITE" id="PS50222"/>
    </source>
</evidence>
<dbReference type="Gene3D" id="1.10.238.10">
    <property type="entry name" value="EF-hand"/>
    <property type="match status" value="1"/>
</dbReference>
<organism evidence="13 14">
    <name type="scientific">Tribonema minus</name>
    <dbReference type="NCBI Taxonomy" id="303371"/>
    <lineage>
        <taxon>Eukaryota</taxon>
        <taxon>Sar</taxon>
        <taxon>Stramenopiles</taxon>
        <taxon>Ochrophyta</taxon>
        <taxon>PX clade</taxon>
        <taxon>Xanthophyceae</taxon>
        <taxon>Tribonematales</taxon>
        <taxon>Tribonemataceae</taxon>
        <taxon>Tribonema</taxon>
    </lineage>
</organism>
<feature type="transmembrane region" description="Helical" evidence="11">
    <location>
        <begin position="384"/>
        <end position="405"/>
    </location>
</feature>
<feature type="transmembrane region" description="Helical" evidence="11">
    <location>
        <begin position="432"/>
        <end position="453"/>
    </location>
</feature>
<dbReference type="SUPFAM" id="SSF47473">
    <property type="entry name" value="EF-hand"/>
    <property type="match status" value="1"/>
</dbReference>
<dbReference type="InterPro" id="IPR002048">
    <property type="entry name" value="EF_hand_dom"/>
</dbReference>
<evidence type="ECO:0000313" key="14">
    <source>
        <dbReference type="Proteomes" id="UP000664859"/>
    </source>
</evidence>
<dbReference type="GO" id="GO:0005254">
    <property type="term" value="F:chloride channel activity"/>
    <property type="evidence" value="ECO:0007669"/>
    <property type="project" value="UniProtKB-KW"/>
</dbReference>
<dbReference type="CDD" id="cd00051">
    <property type="entry name" value="EFh"/>
    <property type="match status" value="1"/>
</dbReference>
<dbReference type="CDD" id="cd00400">
    <property type="entry name" value="Voltage_gated_ClC"/>
    <property type="match status" value="1"/>
</dbReference>
<feature type="domain" description="EF-hand" evidence="12">
    <location>
        <begin position="129"/>
        <end position="154"/>
    </location>
</feature>
<evidence type="ECO:0000256" key="3">
    <source>
        <dbReference type="ARBA" id="ARBA00022692"/>
    </source>
</evidence>
<evidence type="ECO:0000256" key="4">
    <source>
        <dbReference type="ARBA" id="ARBA00022837"/>
    </source>
</evidence>
<evidence type="ECO:0000256" key="11">
    <source>
        <dbReference type="SAM" id="Phobius"/>
    </source>
</evidence>
<evidence type="ECO:0000256" key="2">
    <source>
        <dbReference type="ARBA" id="ARBA00022448"/>
    </source>
</evidence>
<gene>
    <name evidence="13" type="ORF">JKP88DRAFT_351517</name>
</gene>
<dbReference type="InterPro" id="IPR001807">
    <property type="entry name" value="ClC"/>
</dbReference>
<dbReference type="InterPro" id="IPR046342">
    <property type="entry name" value="CBS_dom_sf"/>
</dbReference>
<dbReference type="CDD" id="cd02205">
    <property type="entry name" value="CBS_pair_SF"/>
    <property type="match status" value="1"/>
</dbReference>
<evidence type="ECO:0000256" key="1">
    <source>
        <dbReference type="ARBA" id="ARBA00004141"/>
    </source>
</evidence>
<dbReference type="InterPro" id="IPR011992">
    <property type="entry name" value="EF-hand-dom_pair"/>
</dbReference>
<dbReference type="Proteomes" id="UP000664859">
    <property type="component" value="Unassembled WGS sequence"/>
</dbReference>
<dbReference type="InterPro" id="IPR014743">
    <property type="entry name" value="Cl-channel_core"/>
</dbReference>
<keyword evidence="8" id="KW-0869">Chloride channel</keyword>
<dbReference type="InterPro" id="IPR018247">
    <property type="entry name" value="EF_Hand_1_Ca_BS"/>
</dbReference>